<organism evidence="1 2">
    <name type="scientific">Candidatus Kapaibacterium thiocyanatum</name>
    <dbReference type="NCBI Taxonomy" id="1895771"/>
    <lineage>
        <taxon>Bacteria</taxon>
        <taxon>Pseudomonadati</taxon>
        <taxon>Candidatus Kapaibacteriota</taxon>
        <taxon>Candidatus Kapaibacteriia</taxon>
        <taxon>Candidatus Kapaibacteriales</taxon>
        <taxon>Candidatus Kapaibacteriaceae</taxon>
        <taxon>Candidatus Kapaibacterium</taxon>
    </lineage>
</organism>
<sequence>MICLSSVFAQEELPNDRHYIMTARPLPVARLNLSLGLDLTILPEPLTEGAIPAPMVDVRARLGLPLNLSGLFRAASNYATTMVEAGGMWSVPIGNLSIGAGYRAAFMYGYLDYLYGFNTTQTMWLNYPMVMASWSFGTCTLTGRLEAELITSRQQRIEGQFVEATKRIFNGGSLTIAIEQPFWKQTHIMLGVSLISSRNPYQAWFLYNTFDEVMFYPELFAGFLL</sequence>
<reference evidence="1 2" key="1">
    <citation type="submission" date="2016-09" db="EMBL/GenBank/DDBJ databases">
        <title>Genome-resolved meta-omics ties microbial dynamics to process performance in biotechnology for thiocyanate degradation.</title>
        <authorList>
            <person name="Kantor R.S."/>
            <person name="Huddy R.J."/>
            <person name="Iyer R."/>
            <person name="Thomas B.C."/>
            <person name="Brown C.T."/>
            <person name="Anantharaman K."/>
            <person name="Tringe S."/>
            <person name="Hettich R.L."/>
            <person name="Harrison S.T."/>
            <person name="Banfield J.F."/>
        </authorList>
    </citation>
    <scope>NUCLEOTIDE SEQUENCE [LARGE SCALE GENOMIC DNA]</scope>
    <source>
        <strain evidence="1">59-99</strain>
    </source>
</reference>
<accession>A0A1M3L0F5</accession>
<evidence type="ECO:0000313" key="1">
    <source>
        <dbReference type="EMBL" id="OJX58282.1"/>
    </source>
</evidence>
<dbReference type="EMBL" id="MKVH01000019">
    <property type="protein sequence ID" value="OJX58282.1"/>
    <property type="molecule type" value="Genomic_DNA"/>
</dbReference>
<dbReference type="AlphaFoldDB" id="A0A1M3L0F5"/>
<dbReference type="Proteomes" id="UP000184233">
    <property type="component" value="Unassembled WGS sequence"/>
</dbReference>
<gene>
    <name evidence="1" type="ORF">BGO89_03370</name>
</gene>
<name>A0A1M3L0F5_9BACT</name>
<dbReference type="STRING" id="1895771.BGO89_03370"/>
<comment type="caution">
    <text evidence="1">The sequence shown here is derived from an EMBL/GenBank/DDBJ whole genome shotgun (WGS) entry which is preliminary data.</text>
</comment>
<proteinExistence type="predicted"/>
<protein>
    <submittedName>
        <fullName evidence="1">Uncharacterized protein</fullName>
    </submittedName>
</protein>
<evidence type="ECO:0000313" key="2">
    <source>
        <dbReference type="Proteomes" id="UP000184233"/>
    </source>
</evidence>